<evidence type="ECO:0000313" key="3">
    <source>
        <dbReference type="Proteomes" id="UP000321393"/>
    </source>
</evidence>
<dbReference type="Proteomes" id="UP000321393">
    <property type="component" value="Unassembled WGS sequence"/>
</dbReference>
<dbReference type="AlphaFoldDB" id="A0A5D3E5L0"/>
<dbReference type="EMBL" id="SSTD01000141">
    <property type="protein sequence ID" value="TYK30936.1"/>
    <property type="molecule type" value="Genomic_DNA"/>
</dbReference>
<comment type="caution">
    <text evidence="2">The sequence shown here is derived from an EMBL/GenBank/DDBJ whole genome shotgun (WGS) entry which is preliminary data.</text>
</comment>
<evidence type="ECO:0000313" key="4">
    <source>
        <dbReference type="Proteomes" id="UP000321947"/>
    </source>
</evidence>
<name>A0A5D3E5L0_CUCMM</name>
<evidence type="ECO:0000313" key="2">
    <source>
        <dbReference type="EMBL" id="TYK30936.1"/>
    </source>
</evidence>
<accession>A0A5D3E5L0</accession>
<dbReference type="Proteomes" id="UP000321947">
    <property type="component" value="Unassembled WGS sequence"/>
</dbReference>
<dbReference type="EMBL" id="SSTE01019907">
    <property type="protein sequence ID" value="KAA0035600.1"/>
    <property type="molecule type" value="Genomic_DNA"/>
</dbReference>
<proteinExistence type="predicted"/>
<organism evidence="2 4">
    <name type="scientific">Cucumis melo var. makuwa</name>
    <name type="common">Oriental melon</name>
    <dbReference type="NCBI Taxonomy" id="1194695"/>
    <lineage>
        <taxon>Eukaryota</taxon>
        <taxon>Viridiplantae</taxon>
        <taxon>Streptophyta</taxon>
        <taxon>Embryophyta</taxon>
        <taxon>Tracheophyta</taxon>
        <taxon>Spermatophyta</taxon>
        <taxon>Magnoliopsida</taxon>
        <taxon>eudicotyledons</taxon>
        <taxon>Gunneridae</taxon>
        <taxon>Pentapetalae</taxon>
        <taxon>rosids</taxon>
        <taxon>fabids</taxon>
        <taxon>Cucurbitales</taxon>
        <taxon>Cucurbitaceae</taxon>
        <taxon>Benincaseae</taxon>
        <taxon>Cucumis</taxon>
    </lineage>
</organism>
<gene>
    <name evidence="2" type="ORF">E5676_scaffold455G001580</name>
    <name evidence="1" type="ORF">E6C27_scaffold285G002770</name>
</gene>
<evidence type="ECO:0000313" key="1">
    <source>
        <dbReference type="EMBL" id="KAA0035600.1"/>
    </source>
</evidence>
<sequence length="164" mass="17814">MDSKVVVVFPEEIIAHGVKMTKISRLGSISRPVASRSRIPMEWWTEAGLAAMASAIGKPLTFNLATKERYRTVESKVQQEEAVCEVVPNKGDEPTSMACGDVELKSFTQLEEGEIKGSSARTVAYGVSPNRPISHVESLLKMGEGDNWALSIVDGSLPLLQVVK</sequence>
<protein>
    <submittedName>
        <fullName evidence="2">Uncharacterized protein</fullName>
    </submittedName>
</protein>
<reference evidence="3 4" key="1">
    <citation type="submission" date="2019-08" db="EMBL/GenBank/DDBJ databases">
        <title>Draft genome sequences of two oriental melons (Cucumis melo L. var makuwa).</title>
        <authorList>
            <person name="Kwon S.-Y."/>
        </authorList>
    </citation>
    <scope>NUCLEOTIDE SEQUENCE [LARGE SCALE GENOMIC DNA]</scope>
    <source>
        <strain evidence="4">cv. Chang Bougi</strain>
        <strain evidence="3">cv. SW 3</strain>
        <tissue evidence="2">Leaf</tissue>
    </source>
</reference>